<dbReference type="SUPFAM" id="SSF50249">
    <property type="entry name" value="Nucleic acid-binding proteins"/>
    <property type="match status" value="1"/>
</dbReference>
<dbReference type="InterPro" id="IPR052513">
    <property type="entry name" value="Thioester_dehydratase-like"/>
</dbReference>
<feature type="domain" description="ChsH2 C-terminal OB-fold" evidence="1">
    <location>
        <begin position="60"/>
        <end position="118"/>
    </location>
</feature>
<dbReference type="Pfam" id="PF01796">
    <property type="entry name" value="OB_ChsH2_C"/>
    <property type="match status" value="1"/>
</dbReference>
<proteinExistence type="predicted"/>
<dbReference type="InterPro" id="IPR012340">
    <property type="entry name" value="NA-bd_OB-fold"/>
</dbReference>
<name>A0A7Y6NQF1_9BURK</name>
<accession>A0A7Y6NQF1</accession>
<evidence type="ECO:0000313" key="3">
    <source>
        <dbReference type="EMBL" id="NUZ07410.1"/>
    </source>
</evidence>
<dbReference type="PANTHER" id="PTHR34075">
    <property type="entry name" value="BLR3430 PROTEIN"/>
    <property type="match status" value="1"/>
</dbReference>
<protein>
    <submittedName>
        <fullName evidence="3">Zn-ribbon domain-containing OB-fold protein</fullName>
    </submittedName>
</protein>
<sequence>MSLNIGRRQMPAPTVYPDAKPFWDAAAEGRLLVKRCRDCGEHHHYPRDGCPFCGSLNTEWRQAGGQGTIYSFSVMRRAEVPYVVAYVTLDEGPSMMTNIVDADADAIRIGQRVAVRFQPSEGGSPLPVFVPV</sequence>
<dbReference type="Gene3D" id="6.10.30.10">
    <property type="match status" value="1"/>
</dbReference>
<dbReference type="EMBL" id="JABWMJ010000008">
    <property type="protein sequence ID" value="NUZ07410.1"/>
    <property type="molecule type" value="Genomic_DNA"/>
</dbReference>
<reference evidence="3 4" key="1">
    <citation type="submission" date="2020-06" db="EMBL/GenBank/DDBJ databases">
        <title>Schlegella sp. ID0723 isolated from air conditioner.</title>
        <authorList>
            <person name="Kim D.Y."/>
            <person name="Kim D.-U."/>
        </authorList>
    </citation>
    <scope>NUCLEOTIDE SEQUENCE [LARGE SCALE GENOMIC DNA]</scope>
    <source>
        <strain evidence="3 4">ID0723</strain>
    </source>
</reference>
<keyword evidence="4" id="KW-1185">Reference proteome</keyword>
<dbReference type="Proteomes" id="UP000529637">
    <property type="component" value="Unassembled WGS sequence"/>
</dbReference>
<feature type="domain" description="ChsH2 rubredoxin-like zinc ribbon" evidence="2">
    <location>
        <begin position="23"/>
        <end position="58"/>
    </location>
</feature>
<evidence type="ECO:0000259" key="2">
    <source>
        <dbReference type="Pfam" id="PF12172"/>
    </source>
</evidence>
<evidence type="ECO:0000313" key="4">
    <source>
        <dbReference type="Proteomes" id="UP000529637"/>
    </source>
</evidence>
<dbReference type="Pfam" id="PF12172">
    <property type="entry name" value="zf-ChsH2"/>
    <property type="match status" value="1"/>
</dbReference>
<dbReference type="RefSeq" id="WP_038200800.1">
    <property type="nucleotide sequence ID" value="NZ_JABWMJ010000008.1"/>
</dbReference>
<dbReference type="InterPro" id="IPR002878">
    <property type="entry name" value="ChsH2_C"/>
</dbReference>
<evidence type="ECO:0000259" key="1">
    <source>
        <dbReference type="Pfam" id="PF01796"/>
    </source>
</evidence>
<dbReference type="InterPro" id="IPR022002">
    <property type="entry name" value="ChsH2_Znr"/>
</dbReference>
<dbReference type="PANTHER" id="PTHR34075:SF5">
    <property type="entry name" value="BLR3430 PROTEIN"/>
    <property type="match status" value="1"/>
</dbReference>
<gene>
    <name evidence="3" type="ORF">HQN59_16730</name>
</gene>
<organism evidence="3 4">
    <name type="scientific">Piscinibacter koreensis</name>
    <dbReference type="NCBI Taxonomy" id="2742824"/>
    <lineage>
        <taxon>Bacteria</taxon>
        <taxon>Pseudomonadati</taxon>
        <taxon>Pseudomonadota</taxon>
        <taxon>Betaproteobacteria</taxon>
        <taxon>Burkholderiales</taxon>
        <taxon>Sphaerotilaceae</taxon>
        <taxon>Piscinibacter</taxon>
    </lineage>
</organism>
<dbReference type="AlphaFoldDB" id="A0A7Y6NQF1"/>
<comment type="caution">
    <text evidence="3">The sequence shown here is derived from an EMBL/GenBank/DDBJ whole genome shotgun (WGS) entry which is preliminary data.</text>
</comment>